<reference evidence="2 3" key="1">
    <citation type="journal article" date="2023" name="PLoS ONE">
        <title>Cytospora paraplurivora sp. nov. isolated from orchards with fruit tree decline syndrome in Ontario, Canada.</title>
        <authorList>
            <person name="Ilyukhin E."/>
            <person name="Nguyen H.D.T."/>
            <person name="Castle A.J."/>
            <person name="Ellouze W."/>
        </authorList>
    </citation>
    <scope>NUCLEOTIDE SEQUENCE [LARGE SCALE GENOMIC DNA]</scope>
    <source>
        <strain evidence="2 3">FDS-564</strain>
    </source>
</reference>
<gene>
    <name evidence="2" type="ORF">SLS53_004747</name>
</gene>
<dbReference type="EMBL" id="JAJSPL020000017">
    <property type="protein sequence ID" value="KAK7741689.1"/>
    <property type="molecule type" value="Genomic_DNA"/>
</dbReference>
<feature type="region of interest" description="Disordered" evidence="1">
    <location>
        <begin position="45"/>
        <end position="79"/>
    </location>
</feature>
<proteinExistence type="predicted"/>
<feature type="compositionally biased region" description="Polar residues" evidence="1">
    <location>
        <begin position="218"/>
        <end position="234"/>
    </location>
</feature>
<feature type="region of interest" description="Disordered" evidence="1">
    <location>
        <begin position="218"/>
        <end position="238"/>
    </location>
</feature>
<dbReference type="Proteomes" id="UP001320245">
    <property type="component" value="Unassembled WGS sequence"/>
</dbReference>
<protein>
    <submittedName>
        <fullName evidence="2">Uncharacterized protein</fullName>
    </submittedName>
</protein>
<name>A0AAN9U9I4_9PEZI</name>
<comment type="caution">
    <text evidence="2">The sequence shown here is derived from an EMBL/GenBank/DDBJ whole genome shotgun (WGS) entry which is preliminary data.</text>
</comment>
<accession>A0AAN9U9I4</accession>
<sequence length="503" mass="57088">MTHPLSAPRARPKSPKHVEEPIDTEMKTINVNTAYDSPVVVPVSTLGSEQPHDDATFGNGNAGQNSMMSNKEQASGPPRLTLESLPAELRIRVLCNMPNLQTLGALLHASPIYFAQYRQYRKSILAQVIHSDLGDELFTDVYAAFRSRASKIGPRKGPNSNVTDFLSLYRGWRSPHDERPTPDMCSLDDLRWMTCFHNSTVRPLVSRFVARALAQQPDHSSVSSSNPASFLQSDTGDRELSRTETTRLLRAFYRLEIFCHLFGGSQYESSLFLGDAISGLFFSNFDPWEVEEISCVYDLVKDRYDEIIAEVRWEFDEKHPKFADDLPFEPQAPSFAIGRVYVDFLNGTIGRGGLRLAFHMFASETHDDLVALMEKSLNAVPHSFFREASSFIAQCNRRCPYTGSPDDRDRAEQRREALTFTGDDSAQPPLAWVLLWGGKYSNLYGEYVPVELRRRGYVMWDEGRLDSEATREYFARLWAESPELKMSKKDWPHMRDIFAPGSP</sequence>
<evidence type="ECO:0000313" key="2">
    <source>
        <dbReference type="EMBL" id="KAK7741689.1"/>
    </source>
</evidence>
<organism evidence="2 3">
    <name type="scientific">Cytospora paraplurivora</name>
    <dbReference type="NCBI Taxonomy" id="2898453"/>
    <lineage>
        <taxon>Eukaryota</taxon>
        <taxon>Fungi</taxon>
        <taxon>Dikarya</taxon>
        <taxon>Ascomycota</taxon>
        <taxon>Pezizomycotina</taxon>
        <taxon>Sordariomycetes</taxon>
        <taxon>Sordariomycetidae</taxon>
        <taxon>Diaporthales</taxon>
        <taxon>Cytosporaceae</taxon>
        <taxon>Cytospora</taxon>
    </lineage>
</organism>
<keyword evidence="3" id="KW-1185">Reference proteome</keyword>
<evidence type="ECO:0000256" key="1">
    <source>
        <dbReference type="SAM" id="MobiDB-lite"/>
    </source>
</evidence>
<feature type="region of interest" description="Disordered" evidence="1">
    <location>
        <begin position="1"/>
        <end position="21"/>
    </location>
</feature>
<dbReference type="AlphaFoldDB" id="A0AAN9U9I4"/>
<feature type="compositionally biased region" description="Polar residues" evidence="1">
    <location>
        <begin position="58"/>
        <end position="73"/>
    </location>
</feature>
<evidence type="ECO:0000313" key="3">
    <source>
        <dbReference type="Proteomes" id="UP001320245"/>
    </source>
</evidence>